<name>A0A1X7URN9_AMPQE</name>
<organism evidence="12">
    <name type="scientific">Amphimedon queenslandica</name>
    <name type="common">Sponge</name>
    <dbReference type="NCBI Taxonomy" id="400682"/>
    <lineage>
        <taxon>Eukaryota</taxon>
        <taxon>Metazoa</taxon>
        <taxon>Porifera</taxon>
        <taxon>Demospongiae</taxon>
        <taxon>Heteroscleromorpha</taxon>
        <taxon>Haplosclerida</taxon>
        <taxon>Niphatidae</taxon>
        <taxon>Amphimedon</taxon>
    </lineage>
</organism>
<dbReference type="FunFam" id="1.20.1560.10:FF:000014">
    <property type="entry name" value="Multidrug resistance-associated protein member 4"/>
    <property type="match status" value="1"/>
</dbReference>
<sequence>MTDRVKAKWTPQVSATQQAKDYRTKFKYNLFFRLFFCWVDPLFCLGSKRSLEFNDLYAHPSEADSNYLLNKFNKYWFVELQRKERGQSPRLFIAWLKCFWWKVILHGVLISFNVACMITLSELLGSLVDYFVIESPTPDDTKMALLFAMGITLSSLGIMFFHAHHFHQGFLTGFYTKIMFTGLIYKKTLQLSQATVGKLSVGHIVNLASNDVHKFDEAFARYHFLWIGPLHVMVVTYLLYIEVQWSAFVATALLVFQIPLHLTVLKFFSKLRFKAAKMTDRRVKVMNEVISGIRVIKMYAWEYAFRDLVATIRRTELFIVLKYYLCLSVSHTYKTALNAMIMFLTFAVYVNTTGNELVPRKVFVTLSLITFVRFTSVRFFIMATHNIADARVAWIRIRKFLLLNEQEVNANFRLKNSCKESQSVKIHKSVTVQDLSASWSMDNEKLTLQNISFTVNEEKPLLAVVGSVGCGKSTLLQCLLKELPALQGSVAVNGSIGYASQEAWVFSATVRDNILFGLPYDVERYNSVIEACALTKDIDLLPEGDLTLVGERGVTLSGGQRARVNLARAVYCQADVYLLDDPLSAVDPAVSKHLFDKCICGLLSDKCVILVTHQIQYLKQCDAVLALKEGKAVMYDTPTCFIRKSNDSKLLCHVQSTNEATSSKTQGSNFTIGQFNEPDTISLSDKPQDQSCSKSGIVQKPALSEEERAHGSLSMKTYIHYFIAGGGYIFTPIVVAIFILTEVNVVSADWWIADWADCNSENLNQSTCLLDDNQRIGISGAFVVSLIIIGALRVILYFILLLNAAKVVHNNMFAKVLRAPILFFDTNPIGRVLNRFSKDISFLDDRLLYSSIDYLDILVQFLATIITASVANPYILIAAVALFVSSLALRWYYLKTARDIKRLEALALSPMYSHLSLTIRGLSTIRTYSMEDEAMNQFHEFQNQHTQAAYLYIVTSRWFGMRIDTISAIFIAIVSFVSIPLSSTLNASLVGLALTYAISLSGSFQYCVRQSAEFEGLMISAERVMAYEISDAEFPTKHAK</sequence>
<feature type="transmembrane region" description="Helical" evidence="9">
    <location>
        <begin position="874"/>
        <end position="893"/>
    </location>
</feature>
<evidence type="ECO:0000256" key="4">
    <source>
        <dbReference type="ARBA" id="ARBA00022692"/>
    </source>
</evidence>
<dbReference type="InterPro" id="IPR017871">
    <property type="entry name" value="ABC_transporter-like_CS"/>
</dbReference>
<evidence type="ECO:0000256" key="2">
    <source>
        <dbReference type="ARBA" id="ARBA00009726"/>
    </source>
</evidence>
<keyword evidence="5" id="KW-0547">Nucleotide-binding</keyword>
<dbReference type="Gene3D" id="1.20.1560.10">
    <property type="entry name" value="ABC transporter type 1, transmembrane domain"/>
    <property type="match status" value="2"/>
</dbReference>
<keyword evidence="3" id="KW-0813">Transport</keyword>
<evidence type="ECO:0000256" key="6">
    <source>
        <dbReference type="ARBA" id="ARBA00022840"/>
    </source>
</evidence>
<evidence type="ECO:0000256" key="7">
    <source>
        <dbReference type="ARBA" id="ARBA00022989"/>
    </source>
</evidence>
<dbReference type="FunCoup" id="A0A1X7URN9">
    <property type="interactions" value="12"/>
</dbReference>
<comment type="subcellular location">
    <subcellularLocation>
        <location evidence="1">Membrane</location>
        <topology evidence="1">Multi-pass membrane protein</topology>
    </subcellularLocation>
</comment>
<dbReference type="PROSITE" id="PS50929">
    <property type="entry name" value="ABC_TM1F"/>
    <property type="match status" value="2"/>
</dbReference>
<evidence type="ECO:0000259" key="11">
    <source>
        <dbReference type="PROSITE" id="PS50929"/>
    </source>
</evidence>
<dbReference type="EnsemblMetazoa" id="Aqu2.1.30448_001">
    <property type="protein sequence ID" value="Aqu2.1.30448_001"/>
    <property type="gene ID" value="Aqu2.1.30448"/>
</dbReference>
<dbReference type="GO" id="GO:0016020">
    <property type="term" value="C:membrane"/>
    <property type="evidence" value="ECO:0007669"/>
    <property type="project" value="UniProtKB-SubCell"/>
</dbReference>
<evidence type="ECO:0000259" key="10">
    <source>
        <dbReference type="PROSITE" id="PS50893"/>
    </source>
</evidence>
<keyword evidence="7 9" id="KW-1133">Transmembrane helix</keyword>
<dbReference type="InterPro" id="IPR036640">
    <property type="entry name" value="ABC1_TM_sf"/>
</dbReference>
<comment type="similarity">
    <text evidence="2">Belongs to the ABC transporter superfamily. ABCC family. Conjugate transporter (TC 3.A.1.208) subfamily.</text>
</comment>
<dbReference type="InterPro" id="IPR027417">
    <property type="entry name" value="P-loop_NTPase"/>
</dbReference>
<feature type="transmembrane region" description="Helical" evidence="9">
    <location>
        <begin position="847"/>
        <end position="868"/>
    </location>
</feature>
<dbReference type="PROSITE" id="PS00211">
    <property type="entry name" value="ABC_TRANSPORTER_1"/>
    <property type="match status" value="1"/>
</dbReference>
<feature type="transmembrane region" description="Helical" evidence="9">
    <location>
        <begin position="99"/>
        <end position="123"/>
    </location>
</feature>
<feature type="domain" description="ABC transmembrane type-1" evidence="11">
    <location>
        <begin position="104"/>
        <end position="348"/>
    </location>
</feature>
<dbReference type="PROSITE" id="PS50893">
    <property type="entry name" value="ABC_TRANSPORTER_2"/>
    <property type="match status" value="1"/>
</dbReference>
<keyword evidence="6" id="KW-0067">ATP-binding</keyword>
<feature type="domain" description="ABC transporter" evidence="10">
    <location>
        <begin position="430"/>
        <end position="654"/>
    </location>
</feature>
<feature type="domain" description="ABC transmembrane type-1" evidence="11">
    <location>
        <begin position="750"/>
        <end position="1016"/>
    </location>
</feature>
<protein>
    <submittedName>
        <fullName evidence="12">Uncharacterized protein</fullName>
    </submittedName>
</protein>
<dbReference type="InterPro" id="IPR011527">
    <property type="entry name" value="ABC1_TM_dom"/>
</dbReference>
<dbReference type="Pfam" id="PF00664">
    <property type="entry name" value="ABC_membrane"/>
    <property type="match status" value="2"/>
</dbReference>
<evidence type="ECO:0000313" key="12">
    <source>
        <dbReference type="EnsemblMetazoa" id="Aqu2.1.30448_001"/>
    </source>
</evidence>
<evidence type="ECO:0000256" key="8">
    <source>
        <dbReference type="ARBA" id="ARBA00023136"/>
    </source>
</evidence>
<dbReference type="OrthoDB" id="6500128at2759"/>
<keyword evidence="8 9" id="KW-0472">Membrane</keyword>
<feature type="transmembrane region" description="Helical" evidence="9">
    <location>
        <begin position="362"/>
        <end position="381"/>
    </location>
</feature>
<dbReference type="InterPro" id="IPR003593">
    <property type="entry name" value="AAA+_ATPase"/>
</dbReference>
<feature type="transmembrane region" description="Helical" evidence="9">
    <location>
        <begin position="963"/>
        <end position="981"/>
    </location>
</feature>
<dbReference type="InParanoid" id="A0A1X7URN9"/>
<dbReference type="AlphaFoldDB" id="A0A1X7URN9"/>
<accession>A0A1X7URN9</accession>
<feature type="transmembrane region" description="Helical" evidence="9">
    <location>
        <begin position="776"/>
        <end position="802"/>
    </location>
</feature>
<evidence type="ECO:0000256" key="1">
    <source>
        <dbReference type="ARBA" id="ARBA00004141"/>
    </source>
</evidence>
<dbReference type="SUPFAM" id="SSF90123">
    <property type="entry name" value="ABC transporter transmembrane region"/>
    <property type="match status" value="2"/>
</dbReference>
<dbReference type="PANTHER" id="PTHR24223:SF456">
    <property type="entry name" value="MULTIDRUG RESISTANCE-ASSOCIATED PROTEIN LETHAL(2)03659"/>
    <property type="match status" value="1"/>
</dbReference>
<dbReference type="Gene3D" id="3.40.50.300">
    <property type="entry name" value="P-loop containing nucleotide triphosphate hydrolases"/>
    <property type="match status" value="1"/>
</dbReference>
<dbReference type="Pfam" id="PF00005">
    <property type="entry name" value="ABC_tran"/>
    <property type="match status" value="1"/>
</dbReference>
<dbReference type="InterPro" id="IPR003439">
    <property type="entry name" value="ABC_transporter-like_ATP-bd"/>
</dbReference>
<evidence type="ECO:0000256" key="3">
    <source>
        <dbReference type="ARBA" id="ARBA00022448"/>
    </source>
</evidence>
<dbReference type="GO" id="GO:0016887">
    <property type="term" value="F:ATP hydrolysis activity"/>
    <property type="evidence" value="ECO:0007669"/>
    <property type="project" value="InterPro"/>
</dbReference>
<feature type="transmembrane region" description="Helical" evidence="9">
    <location>
        <begin position="718"/>
        <end position="740"/>
    </location>
</feature>
<dbReference type="SUPFAM" id="SSF52540">
    <property type="entry name" value="P-loop containing nucleoside triphosphate hydrolases"/>
    <property type="match status" value="1"/>
</dbReference>
<feature type="transmembrane region" description="Helical" evidence="9">
    <location>
        <begin position="143"/>
        <end position="161"/>
    </location>
</feature>
<dbReference type="eggNOG" id="KOG0054">
    <property type="taxonomic scope" value="Eukaryota"/>
</dbReference>
<proteinExistence type="inferred from homology"/>
<feature type="transmembrane region" description="Helical" evidence="9">
    <location>
        <begin position="987"/>
        <end position="1008"/>
    </location>
</feature>
<feature type="transmembrane region" description="Helical" evidence="9">
    <location>
        <begin position="224"/>
        <end position="241"/>
    </location>
</feature>
<evidence type="ECO:0000256" key="5">
    <source>
        <dbReference type="ARBA" id="ARBA00022741"/>
    </source>
</evidence>
<keyword evidence="4 9" id="KW-0812">Transmembrane</keyword>
<evidence type="ECO:0000256" key="9">
    <source>
        <dbReference type="SAM" id="Phobius"/>
    </source>
</evidence>
<dbReference type="InterPro" id="IPR050173">
    <property type="entry name" value="ABC_transporter_C-like"/>
</dbReference>
<dbReference type="FunFam" id="3.40.50.300:FF:001726">
    <property type="entry name" value="Multidrug resistance-associated protein 4"/>
    <property type="match status" value="1"/>
</dbReference>
<dbReference type="GO" id="GO:0140359">
    <property type="term" value="F:ABC-type transporter activity"/>
    <property type="evidence" value="ECO:0007669"/>
    <property type="project" value="InterPro"/>
</dbReference>
<dbReference type="InterPro" id="IPR044746">
    <property type="entry name" value="ABCC_6TM_D1"/>
</dbReference>
<feature type="transmembrane region" description="Helical" evidence="9">
    <location>
        <begin position="323"/>
        <end position="350"/>
    </location>
</feature>
<dbReference type="PANTHER" id="PTHR24223">
    <property type="entry name" value="ATP-BINDING CASSETTE SUB-FAMILY C"/>
    <property type="match status" value="1"/>
</dbReference>
<feature type="transmembrane region" description="Helical" evidence="9">
    <location>
        <begin position="247"/>
        <end position="268"/>
    </location>
</feature>
<reference evidence="12" key="1">
    <citation type="submission" date="2017-05" db="UniProtKB">
        <authorList>
            <consortium name="EnsemblMetazoa"/>
        </authorList>
    </citation>
    <scope>IDENTIFICATION</scope>
</reference>
<dbReference type="CDD" id="cd18579">
    <property type="entry name" value="ABC_6TM_ABCC_D1"/>
    <property type="match status" value="1"/>
</dbReference>
<dbReference type="STRING" id="400682.A0A1X7URN9"/>
<dbReference type="GO" id="GO:0005524">
    <property type="term" value="F:ATP binding"/>
    <property type="evidence" value="ECO:0007669"/>
    <property type="project" value="UniProtKB-KW"/>
</dbReference>
<dbReference type="CDD" id="cd03250">
    <property type="entry name" value="ABCC_MRP_domain1"/>
    <property type="match status" value="1"/>
</dbReference>
<dbReference type="SMART" id="SM00382">
    <property type="entry name" value="AAA"/>
    <property type="match status" value="1"/>
</dbReference>